<evidence type="ECO:0000313" key="4">
    <source>
        <dbReference type="Proteomes" id="UP000294847"/>
    </source>
</evidence>
<keyword evidence="2" id="KW-0732">Signal</keyword>
<sequence length="135" mass="13120">MLPLILLTSLLTTAVAANDHPAGHADGAKLAAATSSLWTTIYLTDGVTATMVLPIPASTAAATLPVSAPPPPPPPPPAVTPPIVSPPPLASPTLAKPTIVTAVPPTVVTAAAGQVVCDGSVMGMVVACGLGLLAL</sequence>
<accession>A0A4V1C4R6</accession>
<name>A0A4V1C4R6_PYROR</name>
<feature type="compositionally biased region" description="Pro residues" evidence="1">
    <location>
        <begin position="67"/>
        <end position="87"/>
    </location>
</feature>
<reference evidence="3 4" key="1">
    <citation type="journal article" date="2019" name="Mol. Biol. Evol.">
        <title>Blast fungal genomes show frequent chromosomal changes, gene gains and losses, and effector gene turnover.</title>
        <authorList>
            <person name="Gomez Luciano L.B."/>
            <person name="Jason Tsai I."/>
            <person name="Chuma I."/>
            <person name="Tosa Y."/>
            <person name="Chen Y.H."/>
            <person name="Li J.Y."/>
            <person name="Li M.Y."/>
            <person name="Jade Lu M.Y."/>
            <person name="Nakayashiki H."/>
            <person name="Li W.H."/>
        </authorList>
    </citation>
    <scope>NUCLEOTIDE SEQUENCE [LARGE SCALE GENOMIC DNA]</scope>
    <source>
        <strain evidence="3">MZ5-1-6</strain>
    </source>
</reference>
<feature type="region of interest" description="Disordered" evidence="1">
    <location>
        <begin position="63"/>
        <end position="87"/>
    </location>
</feature>
<feature type="signal peptide" evidence="2">
    <location>
        <begin position="1"/>
        <end position="17"/>
    </location>
</feature>
<evidence type="ECO:0000256" key="1">
    <source>
        <dbReference type="SAM" id="MobiDB-lite"/>
    </source>
</evidence>
<organism evidence="3 4">
    <name type="scientific">Pyricularia oryzae</name>
    <name type="common">Rice blast fungus</name>
    <name type="synonym">Magnaporthe oryzae</name>
    <dbReference type="NCBI Taxonomy" id="318829"/>
    <lineage>
        <taxon>Eukaryota</taxon>
        <taxon>Fungi</taxon>
        <taxon>Dikarya</taxon>
        <taxon>Ascomycota</taxon>
        <taxon>Pezizomycotina</taxon>
        <taxon>Sordariomycetes</taxon>
        <taxon>Sordariomycetidae</taxon>
        <taxon>Magnaporthales</taxon>
        <taxon>Pyriculariaceae</taxon>
        <taxon>Pyricularia</taxon>
    </lineage>
</organism>
<dbReference type="Proteomes" id="UP000294847">
    <property type="component" value="Chromosome 1"/>
</dbReference>
<protein>
    <submittedName>
        <fullName evidence="3">Uncharacterized protein</fullName>
    </submittedName>
</protein>
<proteinExistence type="predicted"/>
<gene>
    <name evidence="3" type="ORF">PoMZ_09505</name>
</gene>
<dbReference type="EMBL" id="CP034204">
    <property type="protein sequence ID" value="QBZ53815.1"/>
    <property type="molecule type" value="Genomic_DNA"/>
</dbReference>
<feature type="chain" id="PRO_5043512334" evidence="2">
    <location>
        <begin position="18"/>
        <end position="135"/>
    </location>
</feature>
<dbReference type="AlphaFoldDB" id="A0A4V1C4R6"/>
<evidence type="ECO:0000256" key="2">
    <source>
        <dbReference type="SAM" id="SignalP"/>
    </source>
</evidence>
<evidence type="ECO:0000313" key="3">
    <source>
        <dbReference type="EMBL" id="QBZ53815.1"/>
    </source>
</evidence>